<reference evidence="1 2" key="1">
    <citation type="submission" date="2016-05" db="EMBL/GenBank/DDBJ databases">
        <title>Genome Sequence of Pseudomonas citronellolis Strain SJTE-3, an Estrogens and Persistent Organic Pollutants degradation strain.</title>
        <authorList>
            <person name="Liang R."/>
        </authorList>
    </citation>
    <scope>NUCLEOTIDE SEQUENCE [LARGE SCALE GENOMIC DNA]</scope>
    <source>
        <strain evidence="1 2">SJTE-3</strain>
        <plasmid evidence="2">Plasmid prbl16</plasmid>
    </source>
</reference>
<accession>A0A1A9KN59</accession>
<organism evidence="1 2">
    <name type="scientific">Pseudomonas citronellolis</name>
    <dbReference type="NCBI Taxonomy" id="53408"/>
    <lineage>
        <taxon>Bacteria</taxon>
        <taxon>Pseudomonadati</taxon>
        <taxon>Pseudomonadota</taxon>
        <taxon>Gammaproteobacteria</taxon>
        <taxon>Pseudomonadales</taxon>
        <taxon>Pseudomonadaceae</taxon>
        <taxon>Pseudomonas</taxon>
    </lineage>
</organism>
<evidence type="ECO:0000313" key="1">
    <source>
        <dbReference type="EMBL" id="ANI18921.1"/>
    </source>
</evidence>
<dbReference type="Proteomes" id="UP000077748">
    <property type="component" value="Plasmid pRBL16"/>
</dbReference>
<dbReference type="GeneID" id="93444981"/>
<protein>
    <submittedName>
        <fullName evidence="1">Uncharacterized protein</fullName>
    </submittedName>
</protein>
<dbReference type="RefSeq" id="WP_010792742.1">
    <property type="nucleotide sequence ID" value="NZ_CP015879.1"/>
</dbReference>
<evidence type="ECO:0000313" key="2">
    <source>
        <dbReference type="Proteomes" id="UP000077748"/>
    </source>
</evidence>
<keyword evidence="1" id="KW-0614">Plasmid</keyword>
<dbReference type="AlphaFoldDB" id="A0A1A9KN59"/>
<geneLocation type="plasmid" evidence="2">
    <name>prbl16</name>
</geneLocation>
<gene>
    <name evidence="1" type="ORF">A9C11_33245</name>
</gene>
<proteinExistence type="predicted"/>
<sequence length="193" mass="21814">MPSPLFSLLLNAALHSAQLRVCRAIYSDLFGTGSLYEPRLQGYYSTLDLARKAIQELADYCRRQSINASSHPLFDSLDLKDEFLARVELGREFVLDDITPSQIYETGEKGWIVQFQGWMLRRGKLEEMTDSYGLPAFAHPLVLISPTGERHTLEMPDARIERARLAYSLIMGTEYVGDDGLGSDPEHPFERVA</sequence>
<dbReference type="EMBL" id="CP015879">
    <property type="protein sequence ID" value="ANI18921.1"/>
    <property type="molecule type" value="Genomic_DNA"/>
</dbReference>
<name>A0A1A9KN59_9PSED</name>